<name>A0A381U6S6_9ZZZZ</name>
<evidence type="ECO:0008006" key="2">
    <source>
        <dbReference type="Google" id="ProtNLM"/>
    </source>
</evidence>
<organism evidence="1">
    <name type="scientific">marine metagenome</name>
    <dbReference type="NCBI Taxonomy" id="408172"/>
    <lineage>
        <taxon>unclassified sequences</taxon>
        <taxon>metagenomes</taxon>
        <taxon>ecological metagenomes</taxon>
    </lineage>
</organism>
<accession>A0A381U6S6</accession>
<gene>
    <name evidence="1" type="ORF">METZ01_LOCUS76790</name>
</gene>
<reference evidence="1" key="1">
    <citation type="submission" date="2018-05" db="EMBL/GenBank/DDBJ databases">
        <authorList>
            <person name="Lanie J.A."/>
            <person name="Ng W.-L."/>
            <person name="Kazmierczak K.M."/>
            <person name="Andrzejewski T.M."/>
            <person name="Davidsen T.M."/>
            <person name="Wayne K.J."/>
            <person name="Tettelin H."/>
            <person name="Glass J.I."/>
            <person name="Rusch D."/>
            <person name="Podicherti R."/>
            <person name="Tsui H.-C.T."/>
            <person name="Winkler M.E."/>
        </authorList>
    </citation>
    <scope>NUCLEOTIDE SEQUENCE</scope>
</reference>
<dbReference type="PANTHER" id="PTHR20883">
    <property type="entry name" value="PHYTANOYL-COA DIOXYGENASE DOMAIN CONTAINING 1"/>
    <property type="match status" value="1"/>
</dbReference>
<dbReference type="AlphaFoldDB" id="A0A381U6S6"/>
<evidence type="ECO:0000313" key="1">
    <source>
        <dbReference type="EMBL" id="SVA23936.1"/>
    </source>
</evidence>
<proteinExistence type="predicted"/>
<dbReference type="PANTHER" id="PTHR20883:SF46">
    <property type="entry name" value="PHYTANOYL-COA HYDROXYLASE"/>
    <property type="match status" value="1"/>
</dbReference>
<dbReference type="SUPFAM" id="SSF51197">
    <property type="entry name" value="Clavaminate synthase-like"/>
    <property type="match status" value="1"/>
</dbReference>
<dbReference type="Gene3D" id="2.60.120.620">
    <property type="entry name" value="q2cbj1_9rhob like domain"/>
    <property type="match status" value="1"/>
</dbReference>
<dbReference type="Pfam" id="PF05721">
    <property type="entry name" value="PhyH"/>
    <property type="match status" value="1"/>
</dbReference>
<protein>
    <recommendedName>
        <fullName evidence="2">Fe2OG dioxygenase domain-containing protein</fullName>
    </recommendedName>
</protein>
<dbReference type="InterPro" id="IPR008775">
    <property type="entry name" value="Phytyl_CoA_dOase-like"/>
</dbReference>
<sequence length="310" mass="34842">MISETRKLQPRTEPLIMSSQDILKQPALFLTQNQRELYFEQGYLMFPGLISTSELEVFRVLVSKIVDSTRTITSSSNKIDLEKGHTAENPRLRRVTYVDDKDPDFWRLCADSVIPDVAADLLGPDVRFRDMMLNFKWADGGAEVKWHQDICFYPHTHLGTMQFLVFLEDVSSEQGPLQVIPASHKGPIFEHYNESNEWTGTICQADLSAAGVDNAIDLTGPAGTVSVHHGGTIHGSDQNNSNCGRPVFVITYTAADAMPYTAPPYPSSHYRTLVRGSEPRYARHEELRIPLPPDWSGGYTSIFEHQEDNS</sequence>
<dbReference type="EMBL" id="UINC01005850">
    <property type="protein sequence ID" value="SVA23936.1"/>
    <property type="molecule type" value="Genomic_DNA"/>
</dbReference>